<gene>
    <name evidence="1" type="ORF">ODALV1_LOCUS8621</name>
</gene>
<evidence type="ECO:0000313" key="2">
    <source>
        <dbReference type="Proteomes" id="UP001642540"/>
    </source>
</evidence>
<keyword evidence="2" id="KW-1185">Reference proteome</keyword>
<evidence type="ECO:0000313" key="1">
    <source>
        <dbReference type="EMBL" id="CAL8093866.1"/>
    </source>
</evidence>
<sequence length="474" mass="54991">MADGDGFRDTNNRCKRWVTVNQDEYRNPAETKVERYIQSEEMGRYEDCMKCKEAPEEEAKAIARHAMCCAAQNEMREPTFIPNDHHINAAVKCKPPWCRCLATGDPNCYDEVRGEKATEDLCQCKKCYNQMDATTDNSRTRVYSSTYFLDYRNPGFPYIQTKLANQHEIDERFKAYKAKRDAEDALKEPRIAPRAPEPEDRVDPNCLCLFDDLPEQKIRRSWQPDERWWRNPTDDCRKGMVKKYIWTSTYREMNKDGAALPLAKRDIPISSKESNANPIQNAAELAEPTLVKIGEVFDKWDRPQVRVMAQRCDTMYNRPDLCHDAYFQEHRLCRTKFARDPAAHVGAKRENMELVKQEKLRLCYDRPIPGYAGYDCIVAPPVCKIKKNMNPWDPYEMMSSYQANYIFHPEESYTDPVQPIKPDDFDKMGIATNPLNTLGRMPLPCAQRLSCYLECNLPECPRGDTEICRSSASP</sequence>
<dbReference type="Proteomes" id="UP001642540">
    <property type="component" value="Unassembled WGS sequence"/>
</dbReference>
<protein>
    <submittedName>
        <fullName evidence="1">Uncharacterized protein</fullName>
    </submittedName>
</protein>
<organism evidence="1 2">
    <name type="scientific">Orchesella dallaii</name>
    <dbReference type="NCBI Taxonomy" id="48710"/>
    <lineage>
        <taxon>Eukaryota</taxon>
        <taxon>Metazoa</taxon>
        <taxon>Ecdysozoa</taxon>
        <taxon>Arthropoda</taxon>
        <taxon>Hexapoda</taxon>
        <taxon>Collembola</taxon>
        <taxon>Entomobryomorpha</taxon>
        <taxon>Entomobryoidea</taxon>
        <taxon>Orchesellidae</taxon>
        <taxon>Orchesellinae</taxon>
        <taxon>Orchesella</taxon>
    </lineage>
</organism>
<name>A0ABP1Q8X9_9HEXA</name>
<comment type="caution">
    <text evidence="1">The sequence shown here is derived from an EMBL/GenBank/DDBJ whole genome shotgun (WGS) entry which is preliminary data.</text>
</comment>
<dbReference type="EMBL" id="CAXLJM020000026">
    <property type="protein sequence ID" value="CAL8093866.1"/>
    <property type="molecule type" value="Genomic_DNA"/>
</dbReference>
<proteinExistence type="predicted"/>
<accession>A0ABP1Q8X9</accession>
<reference evidence="1 2" key="1">
    <citation type="submission" date="2024-08" db="EMBL/GenBank/DDBJ databases">
        <authorList>
            <person name="Cucini C."/>
            <person name="Frati F."/>
        </authorList>
    </citation>
    <scope>NUCLEOTIDE SEQUENCE [LARGE SCALE GENOMIC DNA]</scope>
</reference>